<protein>
    <recommendedName>
        <fullName evidence="4">TadE-like protein</fullName>
    </recommendedName>
</protein>
<name>A0A1H2GQB5_9ACTN</name>
<keyword evidence="3" id="KW-1185">Reference proteome</keyword>
<proteinExistence type="predicted"/>
<reference evidence="3" key="1">
    <citation type="submission" date="2016-10" db="EMBL/GenBank/DDBJ databases">
        <authorList>
            <person name="Varghese N."/>
            <person name="Submissions S."/>
        </authorList>
    </citation>
    <scope>NUCLEOTIDE SEQUENCE [LARGE SCALE GENOMIC DNA]</scope>
    <source>
        <strain evidence="3">DSM 45079</strain>
    </source>
</reference>
<dbReference type="InterPro" id="IPR049790">
    <property type="entry name" value="Rv3655c/TadE"/>
</dbReference>
<accession>A0A1H2GQB5</accession>
<evidence type="ECO:0000313" key="2">
    <source>
        <dbReference type="EMBL" id="SDU21886.1"/>
    </source>
</evidence>
<evidence type="ECO:0000256" key="1">
    <source>
        <dbReference type="SAM" id="Phobius"/>
    </source>
</evidence>
<keyword evidence="1" id="KW-0472">Membrane</keyword>
<organism evidence="2 3">
    <name type="scientific">Jiangella alkaliphila</name>
    <dbReference type="NCBI Taxonomy" id="419479"/>
    <lineage>
        <taxon>Bacteria</taxon>
        <taxon>Bacillati</taxon>
        <taxon>Actinomycetota</taxon>
        <taxon>Actinomycetes</taxon>
        <taxon>Jiangellales</taxon>
        <taxon>Jiangellaceae</taxon>
        <taxon>Jiangella</taxon>
    </lineage>
</organism>
<evidence type="ECO:0008006" key="4">
    <source>
        <dbReference type="Google" id="ProtNLM"/>
    </source>
</evidence>
<dbReference type="STRING" id="419479.SAMN04488563_0625"/>
<dbReference type="RefSeq" id="WP_197683517.1">
    <property type="nucleotide sequence ID" value="NZ_KQ061219.1"/>
</dbReference>
<keyword evidence="1" id="KW-0812">Transmembrane</keyword>
<feature type="transmembrane region" description="Helical" evidence="1">
    <location>
        <begin position="29"/>
        <end position="52"/>
    </location>
</feature>
<gene>
    <name evidence="2" type="ORF">SAMN04488563_0625</name>
</gene>
<keyword evidence="1" id="KW-1133">Transmembrane helix</keyword>
<dbReference type="Proteomes" id="UP000182977">
    <property type="component" value="Chromosome I"/>
</dbReference>
<evidence type="ECO:0000313" key="3">
    <source>
        <dbReference type="Proteomes" id="UP000182977"/>
    </source>
</evidence>
<sequence length="138" mass="13978">MSRRRPTARGDPGIGSRLRRLTSAHDRGMVTAEIAAGFPALVLVLLMAVWAVTIAAGHLRCTDAAREAARAAARGEDLAVVRDVAAEAAPAGADVDVDEIGGTIEVRVSARMSMPGPLGDTLPAPTVSGGSVALAEAG</sequence>
<dbReference type="EMBL" id="LT629791">
    <property type="protein sequence ID" value="SDU21886.1"/>
    <property type="molecule type" value="Genomic_DNA"/>
</dbReference>
<dbReference type="AlphaFoldDB" id="A0A1H2GQB5"/>
<dbReference type="NCBIfam" id="NF041390">
    <property type="entry name" value="TadE_Rv3655c"/>
    <property type="match status" value="1"/>
</dbReference>